<accession>A0A062VAX3</accession>
<dbReference type="Gene3D" id="1.10.150.130">
    <property type="match status" value="1"/>
</dbReference>
<dbReference type="GO" id="GO:0003677">
    <property type="term" value="F:DNA binding"/>
    <property type="evidence" value="ECO:0007669"/>
    <property type="project" value="UniProtKB-KW"/>
</dbReference>
<evidence type="ECO:0000313" key="3">
    <source>
        <dbReference type="Proteomes" id="UP000027100"/>
    </source>
</evidence>
<proteinExistence type="predicted"/>
<reference evidence="2 3" key="1">
    <citation type="journal article" date="2014" name="Antonie Van Leeuwenhoek">
        <title>Hyphomonas beringensis sp. nov. and Hyphomonas chukchiensis sp. nov., isolated from surface seawater of the Bering Sea and Chukchi Sea.</title>
        <authorList>
            <person name="Li C."/>
            <person name="Lai Q."/>
            <person name="Li G."/>
            <person name="Dong C."/>
            <person name="Wang J."/>
            <person name="Liao Y."/>
            <person name="Shao Z."/>
        </authorList>
    </citation>
    <scope>NUCLEOTIDE SEQUENCE [LARGE SCALE GENOMIC DNA]</scope>
    <source>
        <strain evidence="2 3">PS728</strain>
    </source>
</reference>
<keyword evidence="1" id="KW-0238">DNA-binding</keyword>
<dbReference type="EMBL" id="ARYM01000021">
    <property type="protein sequence ID" value="KCZ97347.1"/>
    <property type="molecule type" value="Genomic_DNA"/>
</dbReference>
<dbReference type="InterPro" id="IPR011010">
    <property type="entry name" value="DNA_brk_join_enz"/>
</dbReference>
<dbReference type="InterPro" id="IPR010998">
    <property type="entry name" value="Integrase_recombinase_N"/>
</dbReference>
<protein>
    <submittedName>
        <fullName evidence="2">Phage integrase</fullName>
    </submittedName>
</protein>
<organism evidence="2 3">
    <name type="scientific">Hyphomonas polymorpha PS728</name>
    <dbReference type="NCBI Taxonomy" id="1280954"/>
    <lineage>
        <taxon>Bacteria</taxon>
        <taxon>Pseudomonadati</taxon>
        <taxon>Pseudomonadota</taxon>
        <taxon>Alphaproteobacteria</taxon>
        <taxon>Hyphomonadales</taxon>
        <taxon>Hyphomonadaceae</taxon>
        <taxon>Hyphomonas</taxon>
    </lineage>
</organism>
<evidence type="ECO:0000256" key="1">
    <source>
        <dbReference type="ARBA" id="ARBA00023125"/>
    </source>
</evidence>
<keyword evidence="3" id="KW-1185">Reference proteome</keyword>
<gene>
    <name evidence="2" type="ORF">HPO_15528</name>
</gene>
<dbReference type="eggNOG" id="COG0582">
    <property type="taxonomic scope" value="Bacteria"/>
</dbReference>
<name>A0A062VAX3_9PROT</name>
<dbReference type="AlphaFoldDB" id="A0A062VAX3"/>
<dbReference type="PATRIC" id="fig|1280954.3.peg.3140"/>
<dbReference type="Proteomes" id="UP000027100">
    <property type="component" value="Unassembled WGS sequence"/>
</dbReference>
<sequence>MAGGWDVDRLEIHVRPVLGTKRLSKVTKADIEILRDTIASGRTASKKKTKARGVRNAPGGAGTAARAIRVLSSVFAHAEDHELISRNPCRGVKVQPSNKCERFLMVASAMGMDV</sequence>
<dbReference type="STRING" id="1280954.HPO_15528"/>
<dbReference type="RefSeq" id="WP_035600733.1">
    <property type="nucleotide sequence ID" value="NZ_ARYM01000021.1"/>
</dbReference>
<dbReference type="OrthoDB" id="7298605at2"/>
<evidence type="ECO:0000313" key="2">
    <source>
        <dbReference type="EMBL" id="KCZ97347.1"/>
    </source>
</evidence>
<dbReference type="SUPFAM" id="SSF56349">
    <property type="entry name" value="DNA breaking-rejoining enzymes"/>
    <property type="match status" value="1"/>
</dbReference>
<comment type="caution">
    <text evidence="2">The sequence shown here is derived from an EMBL/GenBank/DDBJ whole genome shotgun (WGS) entry which is preliminary data.</text>
</comment>